<dbReference type="NCBIfam" id="NF033590">
    <property type="entry name" value="transpos_IS4_3"/>
    <property type="match status" value="1"/>
</dbReference>
<feature type="non-terminal residue" evidence="3">
    <location>
        <position position="418"/>
    </location>
</feature>
<reference evidence="3" key="1">
    <citation type="journal article" date="2014" name="Front. Microbiol.">
        <title>High frequency of phylogenetically diverse reductive dehalogenase-homologous genes in deep subseafloor sedimentary metagenomes.</title>
        <authorList>
            <person name="Kawai M."/>
            <person name="Futagami T."/>
            <person name="Toyoda A."/>
            <person name="Takaki Y."/>
            <person name="Nishi S."/>
            <person name="Hori S."/>
            <person name="Arai W."/>
            <person name="Tsubouchi T."/>
            <person name="Morono Y."/>
            <person name="Uchiyama I."/>
            <person name="Ito T."/>
            <person name="Fujiyama A."/>
            <person name="Inagaki F."/>
            <person name="Takami H."/>
        </authorList>
    </citation>
    <scope>NUCLEOTIDE SEQUENCE</scope>
    <source>
        <strain evidence="3">Expedition CK06-06</strain>
    </source>
</reference>
<dbReference type="Gene3D" id="3.90.350.10">
    <property type="entry name" value="Transposase Inhibitor Protein From Tn5, Chain A, domain 1"/>
    <property type="match status" value="1"/>
</dbReference>
<feature type="region of interest" description="Disordered" evidence="1">
    <location>
        <begin position="343"/>
        <end position="363"/>
    </location>
</feature>
<feature type="compositionally biased region" description="Basic residues" evidence="1">
    <location>
        <begin position="348"/>
        <end position="359"/>
    </location>
</feature>
<feature type="domain" description="Transposase Tn5-like N-terminal" evidence="2">
    <location>
        <begin position="97"/>
        <end position="151"/>
    </location>
</feature>
<sequence length="418" mass="47538">MATLPEDFERRFGYRPWLAESFVDRNRHFGTSYRAANWIRVGRTKGRGRQDRFCKAAETVKDIYIYPLEKEFRGRMGLAEDAGLGPLGVADGVEAGSWAEKEFGGAPVGDARLSRRLVEIAAAKAEKPGRAFTVVAGGDWAAAKGYYRLIDKLEESAVTMSNILLPHRERTVRRMKGQRTVLCIQDGTDLDYSSLAECEGLGVIGTNQTGAQSRGLHLHSTLAMAPDGIPLGVLRAQCIAPQLKSPQEDRPTFAIPIEEKETFCWIEALRDTMELAAEMPHTRLIDVCDREADFFELFDEQRRSRCVDLLIRAKHDRTITTDPFKLFEGVRQEPVQTQVRLQIPRQSARPKRSKQKARAKRAERTAELSVRYMRVQLRPPRYYKDREPIEIWVLHALEENPPPETEAIEWFLLTTVDI</sequence>
<dbReference type="InterPro" id="IPR014735">
    <property type="entry name" value="Transposase_Tn5-like_N"/>
</dbReference>
<protein>
    <recommendedName>
        <fullName evidence="2">Transposase Tn5-like N-terminal domain-containing protein</fullName>
    </recommendedName>
</protein>
<dbReference type="InterPro" id="IPR047768">
    <property type="entry name" value="Tn5p-like"/>
</dbReference>
<gene>
    <name evidence="3" type="ORF">S03H2_13481</name>
</gene>
<evidence type="ECO:0000313" key="3">
    <source>
        <dbReference type="EMBL" id="GAH37689.1"/>
    </source>
</evidence>
<organism evidence="3">
    <name type="scientific">marine sediment metagenome</name>
    <dbReference type="NCBI Taxonomy" id="412755"/>
    <lineage>
        <taxon>unclassified sequences</taxon>
        <taxon>metagenomes</taxon>
        <taxon>ecological metagenomes</taxon>
    </lineage>
</organism>
<dbReference type="EMBL" id="BARU01006844">
    <property type="protein sequence ID" value="GAH37689.1"/>
    <property type="molecule type" value="Genomic_DNA"/>
</dbReference>
<dbReference type="InterPro" id="IPR054836">
    <property type="entry name" value="Tn5_transposase"/>
</dbReference>
<proteinExistence type="predicted"/>
<dbReference type="InterPro" id="IPR038215">
    <property type="entry name" value="TN5-like_N_sf"/>
</dbReference>
<name>X1G803_9ZZZZ</name>
<dbReference type="Pfam" id="PF14706">
    <property type="entry name" value="Tnp_DNA_bind"/>
    <property type="match status" value="1"/>
</dbReference>
<dbReference type="SUPFAM" id="SSF53098">
    <property type="entry name" value="Ribonuclease H-like"/>
    <property type="match status" value="1"/>
</dbReference>
<dbReference type="Gene3D" id="1.10.246.40">
    <property type="entry name" value="Tn5 transposase, domain 1"/>
    <property type="match status" value="1"/>
</dbReference>
<dbReference type="InterPro" id="IPR012337">
    <property type="entry name" value="RNaseH-like_sf"/>
</dbReference>
<evidence type="ECO:0000256" key="1">
    <source>
        <dbReference type="SAM" id="MobiDB-lite"/>
    </source>
</evidence>
<comment type="caution">
    <text evidence="3">The sequence shown here is derived from an EMBL/GenBank/DDBJ whole genome shotgun (WGS) entry which is preliminary data.</text>
</comment>
<dbReference type="PANTHER" id="PTHR37319">
    <property type="entry name" value="TRANSPOSASE"/>
    <property type="match status" value="1"/>
</dbReference>
<dbReference type="AlphaFoldDB" id="X1G803"/>
<evidence type="ECO:0000259" key="2">
    <source>
        <dbReference type="Pfam" id="PF14706"/>
    </source>
</evidence>
<dbReference type="PANTHER" id="PTHR37319:SF1">
    <property type="entry name" value="TRANSPOSASE TN5 DIMERISATION DOMAIN-CONTAINING PROTEIN"/>
    <property type="match status" value="1"/>
</dbReference>
<accession>X1G803</accession>